<feature type="region of interest" description="Disordered" evidence="1">
    <location>
        <begin position="100"/>
        <end position="121"/>
    </location>
</feature>
<protein>
    <submittedName>
        <fullName evidence="2">Uncharacterized protein</fullName>
    </submittedName>
</protein>
<proteinExistence type="predicted"/>
<comment type="caution">
    <text evidence="2">The sequence shown here is derived from an EMBL/GenBank/DDBJ whole genome shotgun (WGS) entry which is preliminary data.</text>
</comment>
<dbReference type="AlphaFoldDB" id="A0A7J6KWM5"/>
<dbReference type="OrthoDB" id="1746400at2759"/>
<name>A0A7J6KWM5_PERCH</name>
<gene>
    <name evidence="2" type="ORF">FOL47_000733</name>
</gene>
<organism evidence="2 3">
    <name type="scientific">Perkinsus chesapeaki</name>
    <name type="common">Clam parasite</name>
    <name type="synonym">Perkinsus andrewsi</name>
    <dbReference type="NCBI Taxonomy" id="330153"/>
    <lineage>
        <taxon>Eukaryota</taxon>
        <taxon>Sar</taxon>
        <taxon>Alveolata</taxon>
        <taxon>Perkinsozoa</taxon>
        <taxon>Perkinsea</taxon>
        <taxon>Perkinsida</taxon>
        <taxon>Perkinsidae</taxon>
        <taxon>Perkinsus</taxon>
    </lineage>
</organism>
<evidence type="ECO:0000313" key="2">
    <source>
        <dbReference type="EMBL" id="KAF4650989.1"/>
    </source>
</evidence>
<feature type="compositionally biased region" description="Basic and acidic residues" evidence="1">
    <location>
        <begin position="243"/>
        <end position="256"/>
    </location>
</feature>
<keyword evidence="3" id="KW-1185">Reference proteome</keyword>
<feature type="region of interest" description="Disordered" evidence="1">
    <location>
        <begin position="236"/>
        <end position="260"/>
    </location>
</feature>
<evidence type="ECO:0000313" key="3">
    <source>
        <dbReference type="Proteomes" id="UP000591131"/>
    </source>
</evidence>
<feature type="non-terminal residue" evidence="2">
    <location>
        <position position="383"/>
    </location>
</feature>
<sequence length="383" mass="44004">AAEKNIEITDKRMRILLVMLHYLKQNPASFDAPSMSLFKPEDLRRLKDQIEDYMQLVREDTPSQKSLQCGSLSVAEKMKIRLQLEENLYVRTSGGMIQPRRKENALSHKAPSSLSGSTEGLRGASGDMCGGMIVPTGGGESYSIHLPVKVSSGMPADWRIWWINEKRRKRTCAEMEGKGCETEPLLPETDETPPVKLSRVLEAQRKLRRDMIIKTLPIVRLEENSWHLPPSVIERATKSKKMSQRDRSKIEKEEKNSGNGKFLTDMLQHRRDLLEHHRRVRDYSRRTAFNCLEKLGAKKRQEMGEAEADPMQRERMQALRSQDEEAYLRLLGESRNTRLARLIAQTTEFIERLGDRVLEQKKAAVAADETIDDTELENELEHV</sequence>
<reference evidence="2 3" key="1">
    <citation type="submission" date="2020-04" db="EMBL/GenBank/DDBJ databases">
        <title>Perkinsus chesapeaki whole genome sequence.</title>
        <authorList>
            <person name="Bogema D.R."/>
        </authorList>
    </citation>
    <scope>NUCLEOTIDE SEQUENCE [LARGE SCALE GENOMIC DNA]</scope>
    <source>
        <strain evidence="2">ATCC PRA-425</strain>
    </source>
</reference>
<evidence type="ECO:0000256" key="1">
    <source>
        <dbReference type="SAM" id="MobiDB-lite"/>
    </source>
</evidence>
<dbReference type="Proteomes" id="UP000591131">
    <property type="component" value="Unassembled WGS sequence"/>
</dbReference>
<dbReference type="EMBL" id="JAAPAO010001142">
    <property type="protein sequence ID" value="KAF4650989.1"/>
    <property type="molecule type" value="Genomic_DNA"/>
</dbReference>
<feature type="non-terminal residue" evidence="2">
    <location>
        <position position="1"/>
    </location>
</feature>
<accession>A0A7J6KWM5</accession>